<evidence type="ECO:0000256" key="1">
    <source>
        <dbReference type="SAM" id="MobiDB-lite"/>
    </source>
</evidence>
<sequence>MSMAISDHESQTTVPTNTISSTPLEFESVKCNCCGMNEECTQEYIDKIRERYEGKWVCGLCSEAIENEMNKSEKLISIEEAVNRHMDFYKKFSCSSPPTSPNLDLIFAIKQLCRKTLDSPRSLRSTPSSPSRSNDDIGIGHPLARSESCFSTLGR</sequence>
<gene>
    <name evidence="2" type="ORF">MKW94_003696</name>
</gene>
<dbReference type="Pfam" id="PF07911">
    <property type="entry name" value="DUF1677"/>
    <property type="match status" value="1"/>
</dbReference>
<dbReference type="PANTHER" id="PTHR33108:SF85">
    <property type="entry name" value="DUF1677 FAMILY PROTEIN"/>
    <property type="match status" value="1"/>
</dbReference>
<evidence type="ECO:0000313" key="3">
    <source>
        <dbReference type="Proteomes" id="UP001177140"/>
    </source>
</evidence>
<reference evidence="2" key="1">
    <citation type="submission" date="2022-03" db="EMBL/GenBank/DDBJ databases">
        <title>A functionally conserved STORR gene fusion in Papaver species that diverged 16.8 million years ago.</title>
        <authorList>
            <person name="Catania T."/>
        </authorList>
    </citation>
    <scope>NUCLEOTIDE SEQUENCE</scope>
    <source>
        <strain evidence="2">S-191538</strain>
    </source>
</reference>
<dbReference type="EMBL" id="JAJJMA010009272">
    <property type="protein sequence ID" value="MCL7022249.1"/>
    <property type="molecule type" value="Genomic_DNA"/>
</dbReference>
<comment type="caution">
    <text evidence="2">The sequence shown here is derived from an EMBL/GenBank/DDBJ whole genome shotgun (WGS) entry which is preliminary data.</text>
</comment>
<evidence type="ECO:0000313" key="2">
    <source>
        <dbReference type="EMBL" id="MCL7022249.1"/>
    </source>
</evidence>
<organism evidence="2 3">
    <name type="scientific">Papaver nudicaule</name>
    <name type="common">Iceland poppy</name>
    <dbReference type="NCBI Taxonomy" id="74823"/>
    <lineage>
        <taxon>Eukaryota</taxon>
        <taxon>Viridiplantae</taxon>
        <taxon>Streptophyta</taxon>
        <taxon>Embryophyta</taxon>
        <taxon>Tracheophyta</taxon>
        <taxon>Spermatophyta</taxon>
        <taxon>Magnoliopsida</taxon>
        <taxon>Ranunculales</taxon>
        <taxon>Papaveraceae</taxon>
        <taxon>Papaveroideae</taxon>
        <taxon>Papaver</taxon>
    </lineage>
</organism>
<accession>A0AA41UVI7</accession>
<dbReference type="PANTHER" id="PTHR33108">
    <property type="entry name" value="OS01G0745000 PROTEIN"/>
    <property type="match status" value="1"/>
</dbReference>
<keyword evidence="3" id="KW-1185">Reference proteome</keyword>
<dbReference type="AlphaFoldDB" id="A0AA41UVI7"/>
<dbReference type="Proteomes" id="UP001177140">
    <property type="component" value="Unassembled WGS sequence"/>
</dbReference>
<feature type="compositionally biased region" description="Low complexity" evidence="1">
    <location>
        <begin position="119"/>
        <end position="132"/>
    </location>
</feature>
<dbReference type="InterPro" id="IPR012876">
    <property type="entry name" value="DUF1677_pln"/>
</dbReference>
<name>A0AA41UVI7_PAPNU</name>
<evidence type="ECO:0008006" key="4">
    <source>
        <dbReference type="Google" id="ProtNLM"/>
    </source>
</evidence>
<protein>
    <recommendedName>
        <fullName evidence="4">DUF1677 family protein</fullName>
    </recommendedName>
</protein>
<feature type="region of interest" description="Disordered" evidence="1">
    <location>
        <begin position="118"/>
        <end position="155"/>
    </location>
</feature>
<proteinExistence type="predicted"/>